<evidence type="ECO:0000313" key="4">
    <source>
        <dbReference type="EMBL" id="ONM47977.1"/>
    </source>
</evidence>
<feature type="domain" description="CBS" evidence="3">
    <location>
        <begin position="8"/>
        <end position="66"/>
    </location>
</feature>
<dbReference type="PANTHER" id="PTHR43080">
    <property type="entry name" value="CBS DOMAIN-CONTAINING PROTEIN CBSX3, MITOCHONDRIAL"/>
    <property type="match status" value="1"/>
</dbReference>
<accession>A0A1W0AS98</accession>
<reference evidence="4 5" key="1">
    <citation type="journal article" date="2016" name="Antonie Van Leeuwenhoek">
        <title>Nocardia donostiensis sp. nov., isolated from human respiratory specimens.</title>
        <authorList>
            <person name="Ercibengoa M."/>
            <person name="Bell M."/>
            <person name="Marimon J.M."/>
            <person name="Humrighouse B."/>
            <person name="Klenk H.P."/>
            <person name="Potter G."/>
            <person name="Perez-Trallero E."/>
        </authorList>
    </citation>
    <scope>NUCLEOTIDE SEQUENCE [LARGE SCALE GENOMIC DNA]</scope>
    <source>
        <strain evidence="4 5">X1655</strain>
    </source>
</reference>
<dbReference type="Proteomes" id="UP000188836">
    <property type="component" value="Unassembled WGS sequence"/>
</dbReference>
<dbReference type="STRING" id="1538463.B0T36_21395"/>
<dbReference type="Pfam" id="PF00571">
    <property type="entry name" value="CBS"/>
    <property type="match status" value="2"/>
</dbReference>
<evidence type="ECO:0000259" key="3">
    <source>
        <dbReference type="PROSITE" id="PS51371"/>
    </source>
</evidence>
<dbReference type="AlphaFoldDB" id="A0A1W0AS98"/>
<dbReference type="SMART" id="SM00116">
    <property type="entry name" value="CBS"/>
    <property type="match status" value="2"/>
</dbReference>
<sequence length="150" mass="16057">MSTAKSVMHEDVVSIGVRDTLDVAAQQMRQRDIGSLLICDGEGHPVGIVTDRDIVVNCLALGRNPSTATAGEFAQGDELRTVDVGTDMAEALALMQRYQVRRLPVTEQGKVVGIITEADLARGMPELTVGEFVGSVCEHKLPARTGDNPQ</sequence>
<evidence type="ECO:0000256" key="2">
    <source>
        <dbReference type="PROSITE-ProRule" id="PRU00703"/>
    </source>
</evidence>
<comment type="caution">
    <text evidence="4">The sequence shown here is derived from an EMBL/GenBank/DDBJ whole genome shotgun (WGS) entry which is preliminary data.</text>
</comment>
<proteinExistence type="predicted"/>
<keyword evidence="5" id="KW-1185">Reference proteome</keyword>
<dbReference type="EMBL" id="MUMY01000012">
    <property type="protein sequence ID" value="ONM47977.1"/>
    <property type="molecule type" value="Genomic_DNA"/>
</dbReference>
<name>A0A1W0AS98_9NOCA</name>
<organism evidence="4 5">
    <name type="scientific">Nocardia donostiensis</name>
    <dbReference type="NCBI Taxonomy" id="1538463"/>
    <lineage>
        <taxon>Bacteria</taxon>
        <taxon>Bacillati</taxon>
        <taxon>Actinomycetota</taxon>
        <taxon>Actinomycetes</taxon>
        <taxon>Mycobacteriales</taxon>
        <taxon>Nocardiaceae</taxon>
        <taxon>Nocardia</taxon>
    </lineage>
</organism>
<evidence type="ECO:0000256" key="1">
    <source>
        <dbReference type="ARBA" id="ARBA00023122"/>
    </source>
</evidence>
<dbReference type="OrthoDB" id="9789996at2"/>
<gene>
    <name evidence="4" type="ORF">B0T46_15225</name>
</gene>
<dbReference type="Gene3D" id="3.10.580.10">
    <property type="entry name" value="CBS-domain"/>
    <property type="match status" value="1"/>
</dbReference>
<dbReference type="SUPFAM" id="SSF54631">
    <property type="entry name" value="CBS-domain pair"/>
    <property type="match status" value="1"/>
</dbReference>
<dbReference type="InterPro" id="IPR000644">
    <property type="entry name" value="CBS_dom"/>
</dbReference>
<dbReference type="PROSITE" id="PS51371">
    <property type="entry name" value="CBS"/>
    <property type="match status" value="2"/>
</dbReference>
<dbReference type="InterPro" id="IPR046342">
    <property type="entry name" value="CBS_dom_sf"/>
</dbReference>
<keyword evidence="1 2" id="KW-0129">CBS domain</keyword>
<protein>
    <submittedName>
        <fullName evidence="4">CBS domain-containing protein</fullName>
    </submittedName>
</protein>
<feature type="domain" description="CBS" evidence="3">
    <location>
        <begin position="73"/>
        <end position="131"/>
    </location>
</feature>
<dbReference type="PANTHER" id="PTHR43080:SF2">
    <property type="entry name" value="CBS DOMAIN-CONTAINING PROTEIN"/>
    <property type="match status" value="1"/>
</dbReference>
<evidence type="ECO:0000313" key="5">
    <source>
        <dbReference type="Proteomes" id="UP000188836"/>
    </source>
</evidence>
<dbReference type="InterPro" id="IPR051257">
    <property type="entry name" value="Diverse_CBS-Domain"/>
</dbReference>
<dbReference type="RefSeq" id="WP_077117649.1">
    <property type="nucleotide sequence ID" value="NZ_LOKT01000016.1"/>
</dbReference>